<evidence type="ECO:0000256" key="1">
    <source>
        <dbReference type="SAM" id="Phobius"/>
    </source>
</evidence>
<evidence type="ECO:0000313" key="3">
    <source>
        <dbReference type="Proteomes" id="UP000011135"/>
    </source>
</evidence>
<name>L8JTK7_9BACT</name>
<dbReference type="AlphaFoldDB" id="L8JTK7"/>
<gene>
    <name evidence="2" type="ORF">C900_03279</name>
</gene>
<keyword evidence="1" id="KW-0812">Transmembrane</keyword>
<proteinExistence type="predicted"/>
<feature type="transmembrane region" description="Helical" evidence="1">
    <location>
        <begin position="41"/>
        <end position="59"/>
    </location>
</feature>
<dbReference type="eggNOG" id="COG5349">
    <property type="taxonomic scope" value="Bacteria"/>
</dbReference>
<dbReference type="STRING" id="1237149.C900_03279"/>
<dbReference type="EMBL" id="AMZN01000048">
    <property type="protein sequence ID" value="ELR70844.1"/>
    <property type="molecule type" value="Genomic_DNA"/>
</dbReference>
<protein>
    <submittedName>
        <fullName evidence="2">Uncharacterized protein</fullName>
    </submittedName>
</protein>
<organism evidence="2 3">
    <name type="scientific">Fulvivirga imtechensis AK7</name>
    <dbReference type="NCBI Taxonomy" id="1237149"/>
    <lineage>
        <taxon>Bacteria</taxon>
        <taxon>Pseudomonadati</taxon>
        <taxon>Bacteroidota</taxon>
        <taxon>Cytophagia</taxon>
        <taxon>Cytophagales</taxon>
        <taxon>Fulvivirgaceae</taxon>
        <taxon>Fulvivirga</taxon>
    </lineage>
</organism>
<comment type="caution">
    <text evidence="2">The sequence shown here is derived from an EMBL/GenBank/DDBJ whole genome shotgun (WGS) entry which is preliminary data.</text>
</comment>
<reference evidence="2 3" key="1">
    <citation type="submission" date="2012-12" db="EMBL/GenBank/DDBJ databases">
        <title>Genome assembly of Fulvivirga imtechensis AK7.</title>
        <authorList>
            <person name="Nupur N."/>
            <person name="Khatri I."/>
            <person name="Kumar R."/>
            <person name="Subramanian S."/>
            <person name="Pinnaka A."/>
        </authorList>
    </citation>
    <scope>NUCLEOTIDE SEQUENCE [LARGE SCALE GENOMIC DNA]</scope>
    <source>
        <strain evidence="2 3">AK7</strain>
    </source>
</reference>
<keyword evidence="1" id="KW-1133">Transmembrane helix</keyword>
<keyword evidence="3" id="KW-1185">Reference proteome</keyword>
<feature type="transmembrane region" description="Helical" evidence="1">
    <location>
        <begin position="12"/>
        <end position="35"/>
    </location>
</feature>
<sequence>MQYEREPGFFFGAMYISYAFSVAIFVAVGVALSFIGDFPLHVYLITIVVVVILLLPFLFRYSRILFLHLFGGIDFDPKYSN</sequence>
<evidence type="ECO:0000313" key="2">
    <source>
        <dbReference type="EMBL" id="ELR70844.1"/>
    </source>
</evidence>
<dbReference type="Proteomes" id="UP000011135">
    <property type="component" value="Unassembled WGS sequence"/>
</dbReference>
<accession>L8JTK7</accession>
<keyword evidence="1" id="KW-0472">Membrane</keyword>